<dbReference type="Gene3D" id="2.60.120.430">
    <property type="entry name" value="Galactose-binding lectin"/>
    <property type="match status" value="1"/>
</dbReference>
<feature type="domain" description="Malectin-like" evidence="3">
    <location>
        <begin position="56"/>
        <end position="379"/>
    </location>
</feature>
<evidence type="ECO:0000313" key="5">
    <source>
        <dbReference type="Proteomes" id="UP001497444"/>
    </source>
</evidence>
<accession>A0ABP0X8A8</accession>
<proteinExistence type="predicted"/>
<gene>
    <name evidence="4" type="ORF">CSSPJE1EN1_LOCUS19674</name>
</gene>
<feature type="transmembrane region" description="Helical" evidence="2">
    <location>
        <begin position="27"/>
        <end position="46"/>
    </location>
</feature>
<dbReference type="InterPro" id="IPR024788">
    <property type="entry name" value="Malectin-like_Carb-bd_dom"/>
</dbReference>
<protein>
    <recommendedName>
        <fullName evidence="3">Malectin-like domain-containing protein</fullName>
    </recommendedName>
</protein>
<evidence type="ECO:0000313" key="4">
    <source>
        <dbReference type="EMBL" id="CAK9274196.1"/>
    </source>
</evidence>
<sequence length="409" mass="46070">MTRTSWISTLLRDRTLQLPGLRRMSPCLQIIVAVIMPLVLCVYVPLTRAQPGFVSIDCGSSTTYNDTNGITWVPDTGYTFTGRNYAPNPKTTNPLDSLRYFPENRDKNCYVLPATPNNFYMVRVSFLYPDFLNSSFCLEMEAQLAANITFQANSLTIPQVYEAYLSATSDTIYVCLARSTTTDVPFISSLELRPLDTNNMYQILAQGNYLYNDYHANFGSATPLIRYPYDPYDRTWQNNIPGVNPNSTQLAINTTSSVVVDFNHWNKVPEIVMQTADSWPKGESVTITTSFLPDYNKNYYIAFDFAEISPQAESQSRIFSLALNGKTVWNSINVALDRGMYMADEYYFDDIMLNSTGSFELSADPTSQLGPILNALELFVLTDPAPNRTFPTDGKPSPPLCTLQIVRRD</sequence>
<keyword evidence="2" id="KW-0472">Membrane</keyword>
<name>A0ABP0X8A8_9BRYO</name>
<evidence type="ECO:0000259" key="3">
    <source>
        <dbReference type="Pfam" id="PF12819"/>
    </source>
</evidence>
<dbReference type="Proteomes" id="UP001497444">
    <property type="component" value="Chromosome 6"/>
</dbReference>
<organism evidence="4 5">
    <name type="scientific">Sphagnum jensenii</name>
    <dbReference type="NCBI Taxonomy" id="128206"/>
    <lineage>
        <taxon>Eukaryota</taxon>
        <taxon>Viridiplantae</taxon>
        <taxon>Streptophyta</taxon>
        <taxon>Embryophyta</taxon>
        <taxon>Bryophyta</taxon>
        <taxon>Sphagnophytina</taxon>
        <taxon>Sphagnopsida</taxon>
        <taxon>Sphagnales</taxon>
        <taxon>Sphagnaceae</taxon>
        <taxon>Sphagnum</taxon>
    </lineage>
</organism>
<keyword evidence="2" id="KW-1133">Transmembrane helix</keyword>
<dbReference type="PANTHER" id="PTHR45631">
    <property type="entry name" value="OS07G0107800 PROTEIN-RELATED"/>
    <property type="match status" value="1"/>
</dbReference>
<dbReference type="EMBL" id="OZ020101">
    <property type="protein sequence ID" value="CAK9274196.1"/>
    <property type="molecule type" value="Genomic_DNA"/>
</dbReference>
<reference evidence="4" key="1">
    <citation type="submission" date="2024-02" db="EMBL/GenBank/DDBJ databases">
        <authorList>
            <consortium name="ELIXIR-Norway"/>
            <consortium name="Elixir Norway"/>
        </authorList>
    </citation>
    <scope>NUCLEOTIDE SEQUENCE</scope>
</reference>
<dbReference type="Pfam" id="PF12819">
    <property type="entry name" value="Malectin_like"/>
    <property type="match status" value="1"/>
</dbReference>
<evidence type="ECO:0000256" key="1">
    <source>
        <dbReference type="ARBA" id="ARBA00004167"/>
    </source>
</evidence>
<dbReference type="PANTHER" id="PTHR45631:SF68">
    <property type="entry name" value="REPEAT FAMILY PROTEIN, PUTATIVE, EXPRESSED-RELATED"/>
    <property type="match status" value="1"/>
</dbReference>
<keyword evidence="2" id="KW-0812">Transmembrane</keyword>
<evidence type="ECO:0000256" key="2">
    <source>
        <dbReference type="SAM" id="Phobius"/>
    </source>
</evidence>
<keyword evidence="5" id="KW-1185">Reference proteome</keyword>
<comment type="subcellular location">
    <subcellularLocation>
        <location evidence="1">Membrane</location>
        <topology evidence="1">Single-pass membrane protein</topology>
    </subcellularLocation>
</comment>